<evidence type="ECO:0000256" key="3">
    <source>
        <dbReference type="SAM" id="Phobius"/>
    </source>
</evidence>
<dbReference type="GO" id="GO:0048544">
    <property type="term" value="P:recognition of pollen"/>
    <property type="evidence" value="ECO:0007669"/>
    <property type="project" value="InterPro"/>
</dbReference>
<dbReference type="Pfam" id="PF00954">
    <property type="entry name" value="S_locus_glycop"/>
    <property type="match status" value="1"/>
</dbReference>
<feature type="signal peptide" evidence="4">
    <location>
        <begin position="1"/>
        <end position="27"/>
    </location>
</feature>
<dbReference type="InterPro" id="IPR000858">
    <property type="entry name" value="S_locus_glycoprot_dom"/>
</dbReference>
<name>A0A978W3C0_ZIZJJ</name>
<evidence type="ECO:0000259" key="5">
    <source>
        <dbReference type="Pfam" id="PF00954"/>
    </source>
</evidence>
<organism evidence="6 7">
    <name type="scientific">Ziziphus jujuba var. spinosa</name>
    <dbReference type="NCBI Taxonomy" id="714518"/>
    <lineage>
        <taxon>Eukaryota</taxon>
        <taxon>Viridiplantae</taxon>
        <taxon>Streptophyta</taxon>
        <taxon>Embryophyta</taxon>
        <taxon>Tracheophyta</taxon>
        <taxon>Spermatophyta</taxon>
        <taxon>Magnoliopsida</taxon>
        <taxon>eudicotyledons</taxon>
        <taxon>Gunneridae</taxon>
        <taxon>Pentapetalae</taxon>
        <taxon>rosids</taxon>
        <taxon>fabids</taxon>
        <taxon>Rosales</taxon>
        <taxon>Rhamnaceae</taxon>
        <taxon>Paliureae</taxon>
        <taxon>Ziziphus</taxon>
    </lineage>
</organism>
<dbReference type="AlphaFoldDB" id="A0A978W3C0"/>
<evidence type="ECO:0000256" key="1">
    <source>
        <dbReference type="ARBA" id="ARBA00022729"/>
    </source>
</evidence>
<keyword evidence="2" id="KW-1015">Disulfide bond</keyword>
<dbReference type="EMBL" id="JAEACU010000001">
    <property type="protein sequence ID" value="KAH7546454.1"/>
    <property type="molecule type" value="Genomic_DNA"/>
</dbReference>
<evidence type="ECO:0000256" key="2">
    <source>
        <dbReference type="ARBA" id="ARBA00023157"/>
    </source>
</evidence>
<evidence type="ECO:0000313" key="7">
    <source>
        <dbReference type="Proteomes" id="UP000813462"/>
    </source>
</evidence>
<feature type="transmembrane region" description="Helical" evidence="3">
    <location>
        <begin position="242"/>
        <end position="267"/>
    </location>
</feature>
<protein>
    <recommendedName>
        <fullName evidence="5">S-locus glycoprotein domain-containing protein</fullName>
    </recommendedName>
</protein>
<dbReference type="Proteomes" id="UP000813462">
    <property type="component" value="Unassembled WGS sequence"/>
</dbReference>
<accession>A0A978W3C0</accession>
<evidence type="ECO:0000256" key="4">
    <source>
        <dbReference type="SAM" id="SignalP"/>
    </source>
</evidence>
<keyword evidence="1 4" id="KW-0732">Signal</keyword>
<sequence length="290" mass="33476">MGRIRKRGSYLVSVVLFLLWFVRLAEVSIERDTLNPDEELTEHGFLESPNKLFRLKQQPRDHFLTSWRRENLYWCSGKWNGQNFSYFPAISEDSAFKFSYISNENESYFVFTVPAYFISSWIEMNSSGHIHMFLGADGGWTLWYLRTCDVNENHTRSEACIDQKPSKCSSNDEFLLTTGNMDSDGTGCKCSSGQRYDELDHGFAQTFYIRIGSSSEKNNSGISTARNTTETQTARKPKKNRMWVTIVAPLVSITVLAIICSLCYLMLKETRKPEEGYKHWYRGIDTRIGD</sequence>
<keyword evidence="3" id="KW-0472">Membrane</keyword>
<feature type="domain" description="S-locus glycoprotein" evidence="5">
    <location>
        <begin position="74"/>
        <end position="170"/>
    </location>
</feature>
<keyword evidence="3" id="KW-1133">Transmembrane helix</keyword>
<feature type="chain" id="PRO_5037976245" description="S-locus glycoprotein domain-containing protein" evidence="4">
    <location>
        <begin position="28"/>
        <end position="290"/>
    </location>
</feature>
<reference evidence="6" key="1">
    <citation type="journal article" date="2021" name="Front. Plant Sci.">
        <title>Chromosome-Scale Genome Assembly for Chinese Sour Jujube and Insights Into Its Genome Evolution and Domestication Signature.</title>
        <authorList>
            <person name="Shen L.-Y."/>
            <person name="Luo H."/>
            <person name="Wang X.-L."/>
            <person name="Wang X.-M."/>
            <person name="Qiu X.-J."/>
            <person name="Liu H."/>
            <person name="Zhou S.-S."/>
            <person name="Jia K.-H."/>
            <person name="Nie S."/>
            <person name="Bao Y.-T."/>
            <person name="Zhang R.-G."/>
            <person name="Yun Q.-Z."/>
            <person name="Chai Y.-H."/>
            <person name="Lu J.-Y."/>
            <person name="Li Y."/>
            <person name="Zhao S.-W."/>
            <person name="Mao J.-F."/>
            <person name="Jia S.-G."/>
            <person name="Mao Y.-M."/>
        </authorList>
    </citation>
    <scope>NUCLEOTIDE SEQUENCE</scope>
    <source>
        <strain evidence="6">AT0</strain>
        <tissue evidence="6">Leaf</tissue>
    </source>
</reference>
<evidence type="ECO:0000313" key="6">
    <source>
        <dbReference type="EMBL" id="KAH7546454.1"/>
    </source>
</evidence>
<keyword evidence="3" id="KW-0812">Transmembrane</keyword>
<comment type="caution">
    <text evidence="6">The sequence shown here is derived from an EMBL/GenBank/DDBJ whole genome shotgun (WGS) entry which is preliminary data.</text>
</comment>
<gene>
    <name evidence="6" type="ORF">FEM48_Zijuj01G0202500</name>
</gene>
<proteinExistence type="predicted"/>